<proteinExistence type="predicted"/>
<dbReference type="GO" id="GO:0019825">
    <property type="term" value="F:oxygen binding"/>
    <property type="evidence" value="ECO:0007669"/>
    <property type="project" value="InterPro"/>
</dbReference>
<dbReference type="GO" id="GO:0020037">
    <property type="term" value="F:heme binding"/>
    <property type="evidence" value="ECO:0007669"/>
    <property type="project" value="InterPro"/>
</dbReference>
<dbReference type="Gene3D" id="1.10.490.10">
    <property type="entry name" value="Globins"/>
    <property type="match status" value="1"/>
</dbReference>
<dbReference type="InterPro" id="IPR012292">
    <property type="entry name" value="Globin/Proto"/>
</dbReference>
<evidence type="ECO:0000313" key="2">
    <source>
        <dbReference type="WBParaSite" id="Pan_g22285.t1"/>
    </source>
</evidence>
<dbReference type="WBParaSite" id="Pan_g22285.t1">
    <property type="protein sequence ID" value="Pan_g22285.t1"/>
    <property type="gene ID" value="Pan_g22285"/>
</dbReference>
<dbReference type="AlphaFoldDB" id="A0A7E4VNF9"/>
<organism evidence="1 2">
    <name type="scientific">Panagrellus redivivus</name>
    <name type="common">Microworm</name>
    <dbReference type="NCBI Taxonomy" id="6233"/>
    <lineage>
        <taxon>Eukaryota</taxon>
        <taxon>Metazoa</taxon>
        <taxon>Ecdysozoa</taxon>
        <taxon>Nematoda</taxon>
        <taxon>Chromadorea</taxon>
        <taxon>Rhabditida</taxon>
        <taxon>Tylenchina</taxon>
        <taxon>Panagrolaimomorpha</taxon>
        <taxon>Panagrolaimoidea</taxon>
        <taxon>Panagrolaimidae</taxon>
        <taxon>Panagrellus</taxon>
    </lineage>
</organism>
<protein>
    <submittedName>
        <fullName evidence="2">C-type lectin domain-containing protein</fullName>
    </submittedName>
</protein>
<reference evidence="1" key="1">
    <citation type="journal article" date="2013" name="Genetics">
        <title>The draft genome and transcriptome of Panagrellus redivivus are shaped by the harsh demands of a free-living lifestyle.</title>
        <authorList>
            <person name="Srinivasan J."/>
            <person name="Dillman A.R."/>
            <person name="Macchietto M.G."/>
            <person name="Heikkinen L."/>
            <person name="Lakso M."/>
            <person name="Fracchia K.M."/>
            <person name="Antoshechkin I."/>
            <person name="Mortazavi A."/>
            <person name="Wong G."/>
            <person name="Sternberg P.W."/>
        </authorList>
    </citation>
    <scope>NUCLEOTIDE SEQUENCE [LARGE SCALE GENOMIC DNA]</scope>
    <source>
        <strain evidence="1">MT8872</strain>
    </source>
</reference>
<accession>A0A7E4VNF9</accession>
<evidence type="ECO:0000313" key="1">
    <source>
        <dbReference type="Proteomes" id="UP000492821"/>
    </source>
</evidence>
<sequence>MLAVHILADTYTDPDVFHGYARETTDRHRQFKMDKALWHFHNDTFDVKNFEWTDGTPVDFIGWNRFSNPETNDYRYAPLFPSDINENVKFSQVHNKIHDGKSGWSNQYGNGFQNVLCKMKATVTTNS</sequence>
<name>A0A7E4VNF9_PANRE</name>
<reference evidence="2" key="2">
    <citation type="submission" date="2020-10" db="UniProtKB">
        <authorList>
            <consortium name="WormBaseParasite"/>
        </authorList>
    </citation>
    <scope>IDENTIFICATION</scope>
</reference>
<dbReference type="Proteomes" id="UP000492821">
    <property type="component" value="Unassembled WGS sequence"/>
</dbReference>
<keyword evidence="1" id="KW-1185">Reference proteome</keyword>